<dbReference type="RefSeq" id="WP_100705611.1">
    <property type="nucleotide sequence ID" value="NZ_NPDL01000002.1"/>
</dbReference>
<dbReference type="Proteomes" id="UP000232196">
    <property type="component" value="Unassembled WGS sequence"/>
</dbReference>
<proteinExistence type="inferred from homology"/>
<evidence type="ECO:0000313" key="7">
    <source>
        <dbReference type="Proteomes" id="UP000232196"/>
    </source>
</evidence>
<evidence type="ECO:0000256" key="3">
    <source>
        <dbReference type="ARBA" id="ARBA00023274"/>
    </source>
</evidence>
<dbReference type="PANTHER" id="PTHR10724:SF7">
    <property type="entry name" value="SMALL RIBOSOMAL SUBUNIT PROTEIN BS1C"/>
    <property type="match status" value="1"/>
</dbReference>
<evidence type="ECO:0000256" key="2">
    <source>
        <dbReference type="ARBA" id="ARBA00022980"/>
    </source>
</evidence>
<accession>A0A2M9XGJ3</accession>
<evidence type="ECO:0000256" key="1">
    <source>
        <dbReference type="ARBA" id="ARBA00006767"/>
    </source>
</evidence>
<dbReference type="AlphaFoldDB" id="A0A2M9XGJ3"/>
<dbReference type="InterPro" id="IPR012340">
    <property type="entry name" value="NA-bd_OB-fold"/>
</dbReference>
<dbReference type="GO" id="GO:0003729">
    <property type="term" value="F:mRNA binding"/>
    <property type="evidence" value="ECO:0007669"/>
    <property type="project" value="TreeGrafter"/>
</dbReference>
<comment type="function">
    <text evidence="4">Binds mRNA; thus facilitating recognition of the initiation point. It is needed to translate mRNA with a short Shine-Dalgarno (SD) purine-rich sequence.</text>
</comment>
<feature type="domain" description="S1 motif" evidence="5">
    <location>
        <begin position="185"/>
        <end position="258"/>
    </location>
</feature>
<name>A0A2M9XGJ3_9LEPT</name>
<feature type="domain" description="S1 motif" evidence="5">
    <location>
        <begin position="105"/>
        <end position="169"/>
    </location>
</feature>
<organism evidence="6 7">
    <name type="scientific">Leptospira hartskeerlii</name>
    <dbReference type="NCBI Taxonomy" id="2023177"/>
    <lineage>
        <taxon>Bacteria</taxon>
        <taxon>Pseudomonadati</taxon>
        <taxon>Spirochaetota</taxon>
        <taxon>Spirochaetia</taxon>
        <taxon>Leptospirales</taxon>
        <taxon>Leptospiraceae</taxon>
        <taxon>Leptospira</taxon>
    </lineage>
</organism>
<dbReference type="GO" id="GO:0003735">
    <property type="term" value="F:structural constituent of ribosome"/>
    <property type="evidence" value="ECO:0007669"/>
    <property type="project" value="TreeGrafter"/>
</dbReference>
<comment type="caution">
    <text evidence="6">The sequence shown here is derived from an EMBL/GenBank/DDBJ whole genome shotgun (WGS) entry which is preliminary data.</text>
</comment>
<dbReference type="Pfam" id="PF00575">
    <property type="entry name" value="S1"/>
    <property type="match status" value="1"/>
</dbReference>
<keyword evidence="7" id="KW-1185">Reference proteome</keyword>
<keyword evidence="2 6" id="KW-0689">Ribosomal protein</keyword>
<dbReference type="EMBL" id="NPDN01000002">
    <property type="protein sequence ID" value="PJZ26815.1"/>
    <property type="molecule type" value="Genomic_DNA"/>
</dbReference>
<dbReference type="InterPro" id="IPR050437">
    <property type="entry name" value="Ribos_protein_bS1-like"/>
</dbReference>
<gene>
    <name evidence="6" type="ORF">CH357_04835</name>
</gene>
<dbReference type="SMART" id="SM00316">
    <property type="entry name" value="S1"/>
    <property type="match status" value="4"/>
</dbReference>
<evidence type="ECO:0000259" key="5">
    <source>
        <dbReference type="PROSITE" id="PS50126"/>
    </source>
</evidence>
<evidence type="ECO:0000313" key="6">
    <source>
        <dbReference type="EMBL" id="PJZ26815.1"/>
    </source>
</evidence>
<dbReference type="GO" id="GO:0006412">
    <property type="term" value="P:translation"/>
    <property type="evidence" value="ECO:0007669"/>
    <property type="project" value="TreeGrafter"/>
</dbReference>
<dbReference type="GO" id="GO:0022627">
    <property type="term" value="C:cytosolic small ribosomal subunit"/>
    <property type="evidence" value="ECO:0007669"/>
    <property type="project" value="TreeGrafter"/>
</dbReference>
<dbReference type="InterPro" id="IPR057302">
    <property type="entry name" value="Rrp5_S1"/>
</dbReference>
<keyword evidence="3" id="KW-0687">Ribonucleoprotein</keyword>
<reference evidence="6 7" key="1">
    <citation type="submission" date="2017-07" db="EMBL/GenBank/DDBJ databases">
        <title>Leptospira spp. isolated from tropical soils.</title>
        <authorList>
            <person name="Thibeaux R."/>
            <person name="Iraola G."/>
            <person name="Ferres I."/>
            <person name="Bierque E."/>
            <person name="Girault D."/>
            <person name="Soupe-Gilbert M.-E."/>
            <person name="Picardeau M."/>
            <person name="Goarant C."/>
        </authorList>
    </citation>
    <scope>NUCLEOTIDE SEQUENCE [LARGE SCALE GENOMIC DNA]</scope>
    <source>
        <strain evidence="6 7">MCA1-C-A1</strain>
    </source>
</reference>
<sequence length="383" mass="41807">MKEDQKELFQKLLDESFRKKAALEPGAKVSALVTSSKSDYVFIKIQGAGLSGIIAADEFAEAPPKQGETIEAYFLQESSGDQYFTTCLNGDTISKDMVSVAHTAEIPVLGHIVGENDAGVEVKLGEQTGFCPFSQLDPELKKQNNGVGKRVRFLISEVGNKGKIIVSQKKIADKEREAKISVLKGELKPGMFVTCKVKSVHNFGLIVEADGLTALVPASEATFKKGADLSKDFHPGQVLRAKVLKLDWEEEKHSFTVKDFLKDPWAQNVPFKEGDLVTGTVESVKPFGVFVKLNEQFSGLVPNRETGLQNRTPAAQHFKMGDMVSAFVTEVNIGKRQISLSLVKAKEVQERLDYSGYLSEETSSTGSFGAILAKSLNKGQKKG</sequence>
<dbReference type="InterPro" id="IPR003029">
    <property type="entry name" value="S1_domain"/>
</dbReference>
<evidence type="ECO:0000256" key="4">
    <source>
        <dbReference type="ARBA" id="ARBA00025604"/>
    </source>
</evidence>
<dbReference type="PROSITE" id="PS50126">
    <property type="entry name" value="S1"/>
    <property type="match status" value="3"/>
</dbReference>
<dbReference type="SUPFAM" id="SSF50249">
    <property type="entry name" value="Nucleic acid-binding proteins"/>
    <property type="match status" value="4"/>
</dbReference>
<protein>
    <submittedName>
        <fullName evidence="6">30S ribosomal protein S1</fullName>
    </submittedName>
</protein>
<dbReference type="Gene3D" id="2.40.50.140">
    <property type="entry name" value="Nucleic acid-binding proteins"/>
    <property type="match status" value="3"/>
</dbReference>
<dbReference type="OrthoDB" id="9810507at2"/>
<dbReference type="Pfam" id="PF23459">
    <property type="entry name" value="S1_RRP5"/>
    <property type="match status" value="1"/>
</dbReference>
<dbReference type="FunFam" id="2.40.50.140:FF:000103">
    <property type="entry name" value="protein RRP5 homolog"/>
    <property type="match status" value="1"/>
</dbReference>
<feature type="domain" description="S1 motif" evidence="5">
    <location>
        <begin position="274"/>
        <end position="343"/>
    </location>
</feature>
<comment type="similarity">
    <text evidence="1">Belongs to the bacterial ribosomal protein bS1 family.</text>
</comment>
<dbReference type="PANTHER" id="PTHR10724">
    <property type="entry name" value="30S RIBOSOMAL PROTEIN S1"/>
    <property type="match status" value="1"/>
</dbReference>